<organism evidence="3">
    <name type="scientific">marine metagenome</name>
    <dbReference type="NCBI Taxonomy" id="408172"/>
    <lineage>
        <taxon>unclassified sequences</taxon>
        <taxon>metagenomes</taxon>
        <taxon>ecological metagenomes</taxon>
    </lineage>
</organism>
<dbReference type="Pfam" id="PF04069">
    <property type="entry name" value="OpuAC"/>
    <property type="match status" value="1"/>
</dbReference>
<evidence type="ECO:0000259" key="2">
    <source>
        <dbReference type="Pfam" id="PF04069"/>
    </source>
</evidence>
<keyword evidence="1" id="KW-0472">Membrane</keyword>
<evidence type="ECO:0000313" key="3">
    <source>
        <dbReference type="EMBL" id="SVB57422.1"/>
    </source>
</evidence>
<dbReference type="InterPro" id="IPR007210">
    <property type="entry name" value="ABC_Gly_betaine_transp_sub-bd"/>
</dbReference>
<accession>A0A382F471</accession>
<dbReference type="SUPFAM" id="SSF53850">
    <property type="entry name" value="Periplasmic binding protein-like II"/>
    <property type="match status" value="1"/>
</dbReference>
<evidence type="ECO:0000256" key="1">
    <source>
        <dbReference type="SAM" id="Phobius"/>
    </source>
</evidence>
<dbReference type="CDD" id="cd13643">
    <property type="entry name" value="PBP2_BCP_2"/>
    <property type="match status" value="1"/>
</dbReference>
<protein>
    <recommendedName>
        <fullName evidence="2">ABC-type glycine betaine transport system substrate-binding domain-containing protein</fullName>
    </recommendedName>
</protein>
<dbReference type="GO" id="GO:0043190">
    <property type="term" value="C:ATP-binding cassette (ABC) transporter complex"/>
    <property type="evidence" value="ECO:0007669"/>
    <property type="project" value="InterPro"/>
</dbReference>
<proteinExistence type="predicted"/>
<reference evidence="3" key="1">
    <citation type="submission" date="2018-05" db="EMBL/GenBank/DDBJ databases">
        <authorList>
            <person name="Lanie J.A."/>
            <person name="Ng W.-L."/>
            <person name="Kazmierczak K.M."/>
            <person name="Andrzejewski T.M."/>
            <person name="Davidsen T.M."/>
            <person name="Wayne K.J."/>
            <person name="Tettelin H."/>
            <person name="Glass J.I."/>
            <person name="Rusch D."/>
            <person name="Podicherti R."/>
            <person name="Tsui H.-C.T."/>
            <person name="Winkler M.E."/>
        </authorList>
    </citation>
    <scope>NUCLEOTIDE SEQUENCE</scope>
</reference>
<sequence>MNALGFRVFGRIATWLGVLMFAICMSIAAVTNAGDRGTIKIAENDWTGQWIDINVVKIILERELNYDVELIFADYGGQWEAIANGDLDLTMEIWPDWSLEQHQEYIVDKKSIEVIGPLGVTAETGWFVPTYVIKGDAERGIEPMAPNLKSWKQLNDYVDLFKRPESGDKGLCIDGVAAWETNNEDRIANLGLNYMNVYSGTEGAMWAEILGAYERGDPIFACDMWSPHWVYAKYDFTEIELPPYTDECNTTTHACDWKTQILYNIARVGFKDEFPDAYQLIENMRLTNADQESMMFLIDSEGLSVEESVAQWIDNNKDTWQSWLP</sequence>
<dbReference type="EMBL" id="UINC01047760">
    <property type="protein sequence ID" value="SVB57422.1"/>
    <property type="molecule type" value="Genomic_DNA"/>
</dbReference>
<keyword evidence="1" id="KW-0812">Transmembrane</keyword>
<name>A0A382F471_9ZZZZ</name>
<dbReference type="Gene3D" id="3.40.190.100">
    <property type="entry name" value="Glycine betaine-binding periplasmic protein, domain 2"/>
    <property type="match status" value="1"/>
</dbReference>
<dbReference type="GO" id="GO:0022857">
    <property type="term" value="F:transmembrane transporter activity"/>
    <property type="evidence" value="ECO:0007669"/>
    <property type="project" value="InterPro"/>
</dbReference>
<keyword evidence="1" id="KW-1133">Transmembrane helix</keyword>
<feature type="transmembrane region" description="Helical" evidence="1">
    <location>
        <begin position="12"/>
        <end position="31"/>
    </location>
</feature>
<gene>
    <name evidence="3" type="ORF">METZ01_LOCUS210276</name>
</gene>
<dbReference type="Gene3D" id="3.40.190.10">
    <property type="entry name" value="Periplasmic binding protein-like II"/>
    <property type="match status" value="1"/>
</dbReference>
<dbReference type="AlphaFoldDB" id="A0A382F471"/>
<feature type="domain" description="ABC-type glycine betaine transport system substrate-binding" evidence="2">
    <location>
        <begin position="38"/>
        <end position="314"/>
    </location>
</feature>